<dbReference type="SUPFAM" id="SSF82689">
    <property type="entry name" value="Mechanosensitive channel protein MscS (YggB), C-terminal domain"/>
    <property type="match status" value="1"/>
</dbReference>
<feature type="domain" description="Mechanosensitive ion channel MscS C-terminal" evidence="11">
    <location>
        <begin position="692"/>
        <end position="775"/>
    </location>
</feature>
<keyword evidence="4 8" id="KW-0812">Transmembrane</keyword>
<feature type="domain" description="Mechanosensitive ion channel MscS" evidence="10">
    <location>
        <begin position="618"/>
        <end position="684"/>
    </location>
</feature>
<evidence type="ECO:0000256" key="2">
    <source>
        <dbReference type="ARBA" id="ARBA00008017"/>
    </source>
</evidence>
<dbReference type="Pfam" id="PF21082">
    <property type="entry name" value="MS_channel_3rd"/>
    <property type="match status" value="1"/>
</dbReference>
<keyword evidence="5 8" id="KW-1133">Transmembrane helix</keyword>
<dbReference type="InterPro" id="IPR010920">
    <property type="entry name" value="LSM_dom_sf"/>
</dbReference>
<keyword evidence="13" id="KW-1185">Reference proteome</keyword>
<dbReference type="EMBL" id="QFWV02000008">
    <property type="protein sequence ID" value="RKF05717.1"/>
    <property type="molecule type" value="Genomic_DNA"/>
</dbReference>
<evidence type="ECO:0000256" key="9">
    <source>
        <dbReference type="SAM" id="SignalP"/>
    </source>
</evidence>
<keyword evidence="3" id="KW-1003">Cell membrane</keyword>
<dbReference type="Proteomes" id="UP000246132">
    <property type="component" value="Unassembled WGS sequence"/>
</dbReference>
<dbReference type="InterPro" id="IPR052702">
    <property type="entry name" value="MscS-like_channel"/>
</dbReference>
<feature type="transmembrane region" description="Helical" evidence="8">
    <location>
        <begin position="577"/>
        <end position="596"/>
    </location>
</feature>
<evidence type="ECO:0000256" key="5">
    <source>
        <dbReference type="ARBA" id="ARBA00022989"/>
    </source>
</evidence>
<gene>
    <name evidence="12" type="ORF">DEM25_014050</name>
</gene>
<evidence type="ECO:0000256" key="3">
    <source>
        <dbReference type="ARBA" id="ARBA00022475"/>
    </source>
</evidence>
<feature type="transmembrane region" description="Helical" evidence="8">
    <location>
        <begin position="246"/>
        <end position="266"/>
    </location>
</feature>
<feature type="transmembrane region" description="Helical" evidence="8">
    <location>
        <begin position="404"/>
        <end position="424"/>
    </location>
</feature>
<comment type="subcellular location">
    <subcellularLocation>
        <location evidence="1">Cell membrane</location>
        <topology evidence="1">Multi-pass membrane protein</topology>
    </subcellularLocation>
</comment>
<dbReference type="InterPro" id="IPR011066">
    <property type="entry name" value="MscS_channel_C_sf"/>
</dbReference>
<dbReference type="SUPFAM" id="SSF82861">
    <property type="entry name" value="Mechanosensitive channel protein MscS (YggB), transmembrane region"/>
    <property type="match status" value="1"/>
</dbReference>
<dbReference type="InterPro" id="IPR006686">
    <property type="entry name" value="MscS_channel_CS"/>
</dbReference>
<feature type="transmembrane region" description="Helical" evidence="8">
    <location>
        <begin position="481"/>
        <end position="507"/>
    </location>
</feature>
<dbReference type="PANTHER" id="PTHR30347">
    <property type="entry name" value="POTASSIUM CHANNEL RELATED"/>
    <property type="match status" value="1"/>
</dbReference>
<accession>A0A3A8A601</accession>
<protein>
    <submittedName>
        <fullName evidence="12">Mechanosensitive ion channel family protein</fullName>
    </submittedName>
</protein>
<evidence type="ECO:0000256" key="8">
    <source>
        <dbReference type="SAM" id="Phobius"/>
    </source>
</evidence>
<dbReference type="SUPFAM" id="SSF50182">
    <property type="entry name" value="Sm-like ribonucleoproteins"/>
    <property type="match status" value="1"/>
</dbReference>
<reference evidence="12 13" key="1">
    <citation type="journal article" date="2018" name="Int. J. Syst. Bacteriol.">
        <title>Oceaniradius stylonemae gen. nov., sp. nov., isolated from a red alga, Stylonema cornu-cervi.</title>
        <authorList>
            <person name="Jeong S."/>
        </authorList>
    </citation>
    <scope>NUCLEOTIDE SEQUENCE [LARGE SCALE GENOMIC DNA]</scope>
    <source>
        <strain evidence="12 13">StC1</strain>
    </source>
</reference>
<dbReference type="InterPro" id="IPR006685">
    <property type="entry name" value="MscS_channel_2nd"/>
</dbReference>
<feature type="chain" id="PRO_5018692450" evidence="9">
    <location>
        <begin position="27"/>
        <end position="816"/>
    </location>
</feature>
<feature type="transmembrane region" description="Helical" evidence="8">
    <location>
        <begin position="359"/>
        <end position="378"/>
    </location>
</feature>
<evidence type="ECO:0000256" key="7">
    <source>
        <dbReference type="SAM" id="MobiDB-lite"/>
    </source>
</evidence>
<sequence>MRVRMIWLRTFLLCLSLSILVIPVQAQPVGSGAETPVVALTRDVERLINDIEESANDDARLAEIATELTALQDDLLAAGVALTPRLSTVRGRLDQLGPAPPESEPAEAPDRLDERDALTAERALINDLIGQLEAQSIRARNGVDRIAERRRTLFTDTLSRRYDITSAFSPQLIADLAERSAALERRVASWASFTWRTKQNTVLASVFMILALALVAIRASRRTIVIWIERAEGDDPPTYFARMTNAFWYTLMPTLAFWAFLAISLLGLDQAGLMRPDILFILTRLLVGVAAVVLVWRLSEAVFAPSKPNWRLIGVTDKAARSLKAFFVAMATVTVIDTVIEQVNTIVGASLPITVARSLITSLAVGALLVVIAFLRPFPPHAGAVSDDVAADAAARPWPGWVKWPLVASGLLLIGAALAGYIGFARFAAQQIVITGAILATVYLGHRAAQAIAQDHAFGQSRLGTALTRRLSLSETSVDQLALVLGMALSAIVFLVGLPVLALQWGFRWPEIRAFGARFFTDIPVGSISISLTSIAAGVVLFFVGYLVTKRFQRWLDGSVLERSRVEPGVRNSIRTAIGYAGIAVAALIGVSAAGLDLSQLALVAGALSLGIGFGLQNIVSNFVSGLILLAERPFKSGDIIEAGGYTGTVTNISVRATEIQLFDRKTLILPNSELINSAVSNWMHRNTFGRVTVSVGVSYGSDPQQVHDLLLEIAADHPRILGNPEPFVSFDDFGASSLDFTLYGFLSDIGYGLTVRTELRMAIFERFKAAGIEIPFPQRDVNLRMVQPEADVPVELPQEPFGEIEAGEARRPDDS</sequence>
<keyword evidence="9" id="KW-0732">Signal</keyword>
<feature type="transmembrane region" description="Helical" evidence="8">
    <location>
        <begin position="202"/>
        <end position="220"/>
    </location>
</feature>
<feature type="transmembrane region" description="Helical" evidence="8">
    <location>
        <begin position="602"/>
        <end position="630"/>
    </location>
</feature>
<evidence type="ECO:0000259" key="10">
    <source>
        <dbReference type="Pfam" id="PF00924"/>
    </source>
</evidence>
<evidence type="ECO:0000256" key="6">
    <source>
        <dbReference type="ARBA" id="ARBA00023136"/>
    </source>
</evidence>
<name>A0A3A8A601_9HYPH</name>
<evidence type="ECO:0000256" key="1">
    <source>
        <dbReference type="ARBA" id="ARBA00004651"/>
    </source>
</evidence>
<evidence type="ECO:0000313" key="13">
    <source>
        <dbReference type="Proteomes" id="UP000246132"/>
    </source>
</evidence>
<feature type="region of interest" description="Disordered" evidence="7">
    <location>
        <begin position="795"/>
        <end position="816"/>
    </location>
</feature>
<proteinExistence type="inferred from homology"/>
<dbReference type="GO" id="GO:0008381">
    <property type="term" value="F:mechanosensitive monoatomic ion channel activity"/>
    <property type="evidence" value="ECO:0007669"/>
    <property type="project" value="UniProtKB-ARBA"/>
</dbReference>
<dbReference type="AlphaFoldDB" id="A0A3A8A601"/>
<dbReference type="InterPro" id="IPR011014">
    <property type="entry name" value="MscS_channel_TM-2"/>
</dbReference>
<dbReference type="GO" id="GO:0005886">
    <property type="term" value="C:plasma membrane"/>
    <property type="evidence" value="ECO:0007669"/>
    <property type="project" value="UniProtKB-SubCell"/>
</dbReference>
<keyword evidence="6 8" id="KW-0472">Membrane</keyword>
<evidence type="ECO:0000256" key="4">
    <source>
        <dbReference type="ARBA" id="ARBA00022692"/>
    </source>
</evidence>
<dbReference type="Gene3D" id="1.10.287.1260">
    <property type="match status" value="1"/>
</dbReference>
<comment type="similarity">
    <text evidence="2">Belongs to the MscS (TC 1.A.23) family.</text>
</comment>
<feature type="region of interest" description="Disordered" evidence="7">
    <location>
        <begin position="91"/>
        <end position="111"/>
    </location>
</feature>
<dbReference type="InterPro" id="IPR023408">
    <property type="entry name" value="MscS_beta-dom_sf"/>
</dbReference>
<dbReference type="PROSITE" id="PS01246">
    <property type="entry name" value="UPF0003"/>
    <property type="match status" value="1"/>
</dbReference>
<evidence type="ECO:0000259" key="11">
    <source>
        <dbReference type="Pfam" id="PF21082"/>
    </source>
</evidence>
<dbReference type="Pfam" id="PF00924">
    <property type="entry name" value="MS_channel_2nd"/>
    <property type="match status" value="1"/>
</dbReference>
<evidence type="ECO:0000313" key="12">
    <source>
        <dbReference type="EMBL" id="RKF05717.1"/>
    </source>
</evidence>
<feature type="transmembrane region" description="Helical" evidence="8">
    <location>
        <begin position="278"/>
        <end position="298"/>
    </location>
</feature>
<comment type="caution">
    <text evidence="12">The sequence shown here is derived from an EMBL/GenBank/DDBJ whole genome shotgun (WGS) entry which is preliminary data.</text>
</comment>
<feature type="signal peptide" evidence="9">
    <location>
        <begin position="1"/>
        <end position="26"/>
    </location>
</feature>
<feature type="transmembrane region" description="Helical" evidence="8">
    <location>
        <begin position="527"/>
        <end position="548"/>
    </location>
</feature>
<dbReference type="Gene3D" id="2.30.30.60">
    <property type="match status" value="1"/>
</dbReference>
<dbReference type="InterPro" id="IPR049278">
    <property type="entry name" value="MS_channel_C"/>
</dbReference>
<organism evidence="12 13">
    <name type="scientific">Oceaniradius stylonematis</name>
    <dbReference type="NCBI Taxonomy" id="2184161"/>
    <lineage>
        <taxon>Bacteria</taxon>
        <taxon>Pseudomonadati</taxon>
        <taxon>Pseudomonadota</taxon>
        <taxon>Alphaproteobacteria</taxon>
        <taxon>Hyphomicrobiales</taxon>
        <taxon>Ahrensiaceae</taxon>
        <taxon>Oceaniradius</taxon>
    </lineage>
</organism>
<dbReference type="PANTHER" id="PTHR30347:SF1">
    <property type="entry name" value="MECHANOSENSITIVE CHANNEL MSCK"/>
    <property type="match status" value="1"/>
</dbReference>
<dbReference type="Gene3D" id="3.30.70.100">
    <property type="match status" value="1"/>
</dbReference>